<name>A0A645BI66_9ZZZZ</name>
<keyword evidence="1" id="KW-1133">Transmembrane helix</keyword>
<keyword evidence="1" id="KW-0472">Membrane</keyword>
<comment type="caution">
    <text evidence="2">The sequence shown here is derived from an EMBL/GenBank/DDBJ whole genome shotgun (WGS) entry which is preliminary data.</text>
</comment>
<sequence length="208" mass="23223">MKLQKIEDNQEMEKSIQKQAKIHNLNSVIEKKIDVPMMSLIIVIIILLITLTSVFFIYILPQWQDPADNFEQADPIIETPVTEDPATETPITDPIVTTVSVTEIDSRTYQISGWTEGENVSLKINFGRDTWIKVFYDGVVTDNPASKTYLSGSEIEILYAAKTDGEIVISLGGMKGNTIYVNDALVQLDSTVTEYNSGIKLTFVLKGE</sequence>
<accession>A0A645BI66</accession>
<evidence type="ECO:0000256" key="1">
    <source>
        <dbReference type="SAM" id="Phobius"/>
    </source>
</evidence>
<dbReference type="AlphaFoldDB" id="A0A645BI66"/>
<evidence type="ECO:0008006" key="3">
    <source>
        <dbReference type="Google" id="ProtNLM"/>
    </source>
</evidence>
<gene>
    <name evidence="2" type="ORF">SDC9_111854</name>
</gene>
<protein>
    <recommendedName>
        <fullName evidence="3">DUF4115 domain-containing protein</fullName>
    </recommendedName>
</protein>
<proteinExistence type="predicted"/>
<feature type="transmembrane region" description="Helical" evidence="1">
    <location>
        <begin position="40"/>
        <end position="60"/>
    </location>
</feature>
<evidence type="ECO:0000313" key="2">
    <source>
        <dbReference type="EMBL" id="MPM64962.1"/>
    </source>
</evidence>
<reference evidence="2" key="1">
    <citation type="submission" date="2019-08" db="EMBL/GenBank/DDBJ databases">
        <authorList>
            <person name="Kucharzyk K."/>
            <person name="Murdoch R.W."/>
            <person name="Higgins S."/>
            <person name="Loffler F."/>
        </authorList>
    </citation>
    <scope>NUCLEOTIDE SEQUENCE</scope>
</reference>
<organism evidence="2">
    <name type="scientific">bioreactor metagenome</name>
    <dbReference type="NCBI Taxonomy" id="1076179"/>
    <lineage>
        <taxon>unclassified sequences</taxon>
        <taxon>metagenomes</taxon>
        <taxon>ecological metagenomes</taxon>
    </lineage>
</organism>
<keyword evidence="1" id="KW-0812">Transmembrane</keyword>
<dbReference type="EMBL" id="VSSQ01020251">
    <property type="protein sequence ID" value="MPM64962.1"/>
    <property type="molecule type" value="Genomic_DNA"/>
</dbReference>